<dbReference type="Proteomes" id="UP000002282">
    <property type="component" value="Chromosome X"/>
</dbReference>
<protein>
    <submittedName>
        <fullName evidence="2">Uncharacterized protein, isoform B</fullName>
    </submittedName>
</protein>
<reference evidence="2 3" key="2">
    <citation type="journal article" date="2007" name="PLoS Biol.">
        <title>Principles of genome evolution in the Drosophila melanogaster species group.</title>
        <authorList>
            <person name="Ranz J.M."/>
            <person name="Maurin D."/>
            <person name="Chan Y.S."/>
            <person name="von Grotthuss M."/>
            <person name="Hillier L.W."/>
            <person name="Roote J."/>
            <person name="Ashburner M."/>
            <person name="Bergman C.M."/>
        </authorList>
    </citation>
    <scope>NUCLEOTIDE SEQUENCE [LARGE SCALE GENOMIC DNA]</scope>
    <source>
        <strain evidence="3">Tai18E2 / Tucson 14021-0261.01</strain>
    </source>
</reference>
<reference evidence="2 3" key="1">
    <citation type="journal article" date="2007" name="Nature">
        <title>Evolution of genes and genomes on the Drosophila phylogeny.</title>
        <authorList>
            <consortium name="Drosophila 12 Genomes Consortium"/>
            <person name="Clark A.G."/>
            <person name="Eisen M.B."/>
            <person name="Smith D.R."/>
            <person name="Bergman C.M."/>
            <person name="Oliver B."/>
            <person name="Markow T.A."/>
            <person name="Kaufman T.C."/>
            <person name="Kellis M."/>
            <person name="Gelbart W."/>
            <person name="Iyer V.N."/>
            <person name="Pollard D.A."/>
            <person name="Sackton T.B."/>
            <person name="Larracuente A.M."/>
            <person name="Singh N.D."/>
            <person name="Abad J.P."/>
            <person name="Abt D.N."/>
            <person name="Adryan B."/>
            <person name="Aguade M."/>
            <person name="Akashi H."/>
            <person name="Anderson W.W."/>
            <person name="Aquadro C.F."/>
            <person name="Ardell D.H."/>
            <person name="Arguello R."/>
            <person name="Artieri C.G."/>
            <person name="Barbash D.A."/>
            <person name="Barker D."/>
            <person name="Barsanti P."/>
            <person name="Batterham P."/>
            <person name="Batzoglou S."/>
            <person name="Begun D."/>
            <person name="Bhutkar A."/>
            <person name="Blanco E."/>
            <person name="Bosak S.A."/>
            <person name="Bradley R.K."/>
            <person name="Brand A.D."/>
            <person name="Brent M.R."/>
            <person name="Brooks A.N."/>
            <person name="Brown R.H."/>
            <person name="Butlin R.K."/>
            <person name="Caggese C."/>
            <person name="Calvi B.R."/>
            <person name="Bernardo de Carvalho A."/>
            <person name="Caspi A."/>
            <person name="Castrezana S."/>
            <person name="Celniker S.E."/>
            <person name="Chang J.L."/>
            <person name="Chapple C."/>
            <person name="Chatterji S."/>
            <person name="Chinwalla A."/>
            <person name="Civetta A."/>
            <person name="Clifton S.W."/>
            <person name="Comeron J.M."/>
            <person name="Costello J.C."/>
            <person name="Coyne J.A."/>
            <person name="Daub J."/>
            <person name="David R.G."/>
            <person name="Delcher A.L."/>
            <person name="Delehaunty K."/>
            <person name="Do C.B."/>
            <person name="Ebling H."/>
            <person name="Edwards K."/>
            <person name="Eickbush T."/>
            <person name="Evans J.D."/>
            <person name="Filipski A."/>
            <person name="Findeiss S."/>
            <person name="Freyhult E."/>
            <person name="Fulton L."/>
            <person name="Fulton R."/>
            <person name="Garcia A.C."/>
            <person name="Gardiner A."/>
            <person name="Garfield D.A."/>
            <person name="Garvin B.E."/>
            <person name="Gibson G."/>
            <person name="Gilbert D."/>
            <person name="Gnerre S."/>
            <person name="Godfrey J."/>
            <person name="Good R."/>
            <person name="Gotea V."/>
            <person name="Gravely B."/>
            <person name="Greenberg A.J."/>
            <person name="Griffiths-Jones S."/>
            <person name="Gross S."/>
            <person name="Guigo R."/>
            <person name="Gustafson E.A."/>
            <person name="Haerty W."/>
            <person name="Hahn M.W."/>
            <person name="Halligan D.L."/>
            <person name="Halpern A.L."/>
            <person name="Halter G.M."/>
            <person name="Han M.V."/>
            <person name="Heger A."/>
            <person name="Hillier L."/>
            <person name="Hinrichs A.S."/>
            <person name="Holmes I."/>
            <person name="Hoskins R.A."/>
            <person name="Hubisz M.J."/>
            <person name="Hultmark D."/>
            <person name="Huntley M.A."/>
            <person name="Jaffe D.B."/>
            <person name="Jagadeeshan S."/>
            <person name="Jeck W.R."/>
            <person name="Johnson J."/>
            <person name="Jones C.D."/>
            <person name="Jordan W.C."/>
            <person name="Karpen G.H."/>
            <person name="Kataoka E."/>
            <person name="Keightley P.D."/>
            <person name="Kheradpour P."/>
            <person name="Kirkness E.F."/>
            <person name="Koerich L.B."/>
            <person name="Kristiansen K."/>
            <person name="Kudrna D."/>
            <person name="Kulathinal R.J."/>
            <person name="Kumar S."/>
            <person name="Kwok R."/>
            <person name="Lander E."/>
            <person name="Langley C.H."/>
            <person name="Lapoint R."/>
            <person name="Lazzaro B.P."/>
            <person name="Lee S.J."/>
            <person name="Levesque L."/>
            <person name="Li R."/>
            <person name="Lin C.F."/>
            <person name="Lin M.F."/>
            <person name="Lindblad-Toh K."/>
            <person name="Llopart A."/>
            <person name="Long M."/>
            <person name="Low L."/>
            <person name="Lozovsky E."/>
            <person name="Lu J."/>
            <person name="Luo M."/>
            <person name="Machado C.A."/>
            <person name="Makalowski W."/>
            <person name="Marzo M."/>
            <person name="Matsuda M."/>
            <person name="Matzkin L."/>
            <person name="McAllister B."/>
            <person name="McBride C.S."/>
            <person name="McKernan B."/>
            <person name="McKernan K."/>
            <person name="Mendez-Lago M."/>
            <person name="Minx P."/>
            <person name="Mollenhauer M.U."/>
            <person name="Montooth K."/>
            <person name="Mount S.M."/>
            <person name="Mu X."/>
            <person name="Myers E."/>
            <person name="Negre B."/>
            <person name="Newfeld S."/>
            <person name="Nielsen R."/>
            <person name="Noor M.A."/>
            <person name="O'Grady P."/>
            <person name="Pachter L."/>
            <person name="Papaceit M."/>
            <person name="Parisi M.J."/>
            <person name="Parisi M."/>
            <person name="Parts L."/>
            <person name="Pedersen J.S."/>
            <person name="Pesole G."/>
            <person name="Phillippy A.M."/>
            <person name="Ponting C.P."/>
            <person name="Pop M."/>
            <person name="Porcelli D."/>
            <person name="Powell J.R."/>
            <person name="Prohaska S."/>
            <person name="Pruitt K."/>
            <person name="Puig M."/>
            <person name="Quesneville H."/>
            <person name="Ram K.R."/>
            <person name="Rand D."/>
            <person name="Rasmussen M.D."/>
            <person name="Reed L.K."/>
            <person name="Reenan R."/>
            <person name="Reily A."/>
            <person name="Remington K.A."/>
            <person name="Rieger T.T."/>
            <person name="Ritchie M.G."/>
            <person name="Robin C."/>
            <person name="Rogers Y.H."/>
            <person name="Rohde C."/>
            <person name="Rozas J."/>
            <person name="Rubenfield M.J."/>
            <person name="Ruiz A."/>
            <person name="Russo S."/>
            <person name="Salzberg S.L."/>
            <person name="Sanchez-Gracia A."/>
            <person name="Saranga D.J."/>
            <person name="Sato H."/>
            <person name="Schaeffer S.W."/>
            <person name="Schatz M.C."/>
            <person name="Schlenke T."/>
            <person name="Schwartz R."/>
            <person name="Segarra C."/>
            <person name="Singh R.S."/>
            <person name="Sirot L."/>
            <person name="Sirota M."/>
            <person name="Sisneros N.B."/>
            <person name="Smith C.D."/>
            <person name="Smith T.F."/>
            <person name="Spieth J."/>
            <person name="Stage D.E."/>
            <person name="Stark A."/>
            <person name="Stephan W."/>
            <person name="Strausberg R.L."/>
            <person name="Strempel S."/>
            <person name="Sturgill D."/>
            <person name="Sutton G."/>
            <person name="Sutton G.G."/>
            <person name="Tao W."/>
            <person name="Teichmann S."/>
            <person name="Tobari Y.N."/>
            <person name="Tomimura Y."/>
            <person name="Tsolas J.M."/>
            <person name="Valente V.L."/>
            <person name="Venter E."/>
            <person name="Venter J.C."/>
            <person name="Vicario S."/>
            <person name="Vieira F.G."/>
            <person name="Vilella A.J."/>
            <person name="Villasante A."/>
            <person name="Walenz B."/>
            <person name="Wang J."/>
            <person name="Wasserman M."/>
            <person name="Watts T."/>
            <person name="Wilson D."/>
            <person name="Wilson R.K."/>
            <person name="Wing R.A."/>
            <person name="Wolfner M.F."/>
            <person name="Wong A."/>
            <person name="Wong G.K."/>
            <person name="Wu C.I."/>
            <person name="Wu G."/>
            <person name="Yamamoto D."/>
            <person name="Yang H.P."/>
            <person name="Yang S.P."/>
            <person name="Yorke J.A."/>
            <person name="Yoshida K."/>
            <person name="Zdobnov E."/>
            <person name="Zhang P."/>
            <person name="Zhang Y."/>
            <person name="Zimin A.V."/>
            <person name="Baldwin J."/>
            <person name="Abdouelleil A."/>
            <person name="Abdulkadir J."/>
            <person name="Abebe A."/>
            <person name="Abera B."/>
            <person name="Abreu J."/>
            <person name="Acer S.C."/>
            <person name="Aftuck L."/>
            <person name="Alexander A."/>
            <person name="An P."/>
            <person name="Anderson E."/>
            <person name="Anderson S."/>
            <person name="Arachi H."/>
            <person name="Azer M."/>
            <person name="Bachantsang P."/>
            <person name="Barry A."/>
            <person name="Bayul T."/>
            <person name="Berlin A."/>
            <person name="Bessette D."/>
            <person name="Bloom T."/>
            <person name="Blye J."/>
            <person name="Boguslavskiy L."/>
            <person name="Bonnet C."/>
            <person name="Boukhgalter B."/>
            <person name="Bourzgui I."/>
            <person name="Brown A."/>
            <person name="Cahill P."/>
            <person name="Channer S."/>
            <person name="Cheshatsang Y."/>
            <person name="Chuda L."/>
            <person name="Citroen M."/>
            <person name="Collymore A."/>
            <person name="Cooke P."/>
            <person name="Costello M."/>
            <person name="D'Aco K."/>
            <person name="Daza R."/>
            <person name="De Haan G."/>
            <person name="DeGray S."/>
            <person name="DeMaso C."/>
            <person name="Dhargay N."/>
            <person name="Dooley K."/>
            <person name="Dooley E."/>
            <person name="Doricent M."/>
            <person name="Dorje P."/>
            <person name="Dorjee K."/>
            <person name="Dupes A."/>
            <person name="Elong R."/>
            <person name="Falk J."/>
            <person name="Farina A."/>
            <person name="Faro S."/>
            <person name="Ferguson D."/>
            <person name="Fisher S."/>
            <person name="Foley C.D."/>
            <person name="Franke A."/>
            <person name="Friedrich D."/>
            <person name="Gadbois L."/>
            <person name="Gearin G."/>
            <person name="Gearin C.R."/>
            <person name="Giannoukos G."/>
            <person name="Goode T."/>
            <person name="Graham J."/>
            <person name="Grandbois E."/>
            <person name="Grewal S."/>
            <person name="Gyaltsen K."/>
            <person name="Hafez N."/>
            <person name="Hagos B."/>
            <person name="Hall J."/>
            <person name="Henson C."/>
            <person name="Hollinger A."/>
            <person name="Honan T."/>
            <person name="Huard M.D."/>
            <person name="Hughes L."/>
            <person name="Hurhula B."/>
            <person name="Husby M.E."/>
            <person name="Kamat A."/>
            <person name="Kanga B."/>
            <person name="Kashin S."/>
            <person name="Khazanovich D."/>
            <person name="Kisner P."/>
            <person name="Lance K."/>
            <person name="Lara M."/>
            <person name="Lee W."/>
            <person name="Lennon N."/>
            <person name="Letendre F."/>
            <person name="LeVine R."/>
            <person name="Lipovsky A."/>
            <person name="Liu X."/>
            <person name="Liu J."/>
            <person name="Liu S."/>
            <person name="Lokyitsang T."/>
            <person name="Lokyitsang Y."/>
            <person name="Lubonja R."/>
            <person name="Lui A."/>
            <person name="MacDonald P."/>
            <person name="Magnisalis V."/>
            <person name="Maru K."/>
            <person name="Matthews C."/>
            <person name="McCusker W."/>
            <person name="McDonough S."/>
            <person name="Mehta T."/>
            <person name="Meldrim J."/>
            <person name="Meneus L."/>
            <person name="Mihai O."/>
            <person name="Mihalev A."/>
            <person name="Mihova T."/>
            <person name="Mittelman R."/>
            <person name="Mlenga V."/>
            <person name="Montmayeur A."/>
            <person name="Mulrain L."/>
            <person name="Navidi A."/>
            <person name="Naylor J."/>
            <person name="Negash T."/>
            <person name="Nguyen T."/>
            <person name="Nguyen N."/>
            <person name="Nicol R."/>
            <person name="Norbu C."/>
            <person name="Norbu N."/>
            <person name="Novod N."/>
            <person name="O'Neill B."/>
            <person name="Osman S."/>
            <person name="Markiewicz E."/>
            <person name="Oyono O.L."/>
            <person name="Patti C."/>
            <person name="Phunkhang P."/>
            <person name="Pierre F."/>
            <person name="Priest M."/>
            <person name="Raghuraman S."/>
            <person name="Rege F."/>
            <person name="Reyes R."/>
            <person name="Rise C."/>
            <person name="Rogov P."/>
            <person name="Ross K."/>
            <person name="Ryan E."/>
            <person name="Settipalli S."/>
            <person name="Shea T."/>
            <person name="Sherpa N."/>
            <person name="Shi L."/>
            <person name="Shih D."/>
            <person name="Sparrow T."/>
            <person name="Spaulding J."/>
            <person name="Stalker J."/>
            <person name="Stange-Thomann N."/>
            <person name="Stavropoulos S."/>
            <person name="Stone C."/>
            <person name="Strader C."/>
            <person name="Tesfaye S."/>
            <person name="Thomson T."/>
            <person name="Thoulutsang Y."/>
            <person name="Thoulutsang D."/>
            <person name="Topham K."/>
            <person name="Topping I."/>
            <person name="Tsamla T."/>
            <person name="Vassiliev H."/>
            <person name="Vo A."/>
            <person name="Wangchuk T."/>
            <person name="Wangdi T."/>
            <person name="Weiand M."/>
            <person name="Wilkinson J."/>
            <person name="Wilson A."/>
            <person name="Yadav S."/>
            <person name="Young G."/>
            <person name="Yu Q."/>
            <person name="Zembek L."/>
            <person name="Zhong D."/>
            <person name="Zimmer A."/>
            <person name="Zwirko Z."/>
            <person name="Jaffe D.B."/>
            <person name="Alvarez P."/>
            <person name="Brockman W."/>
            <person name="Butler J."/>
            <person name="Chin C."/>
            <person name="Gnerre S."/>
            <person name="Grabherr M."/>
            <person name="Kleber M."/>
            <person name="Mauceli E."/>
            <person name="MacCallum I."/>
        </authorList>
    </citation>
    <scope>NUCLEOTIDE SEQUENCE [LARGE SCALE GENOMIC DNA]</scope>
    <source>
        <strain evidence="3">Tai18E2 / Tucson 14021-0261.01</strain>
    </source>
</reference>
<sequence>MAHQKGIQPSSRCNVIKLKRSVNSVKHLKQTEVHMDWQSTSRSWSDAALTGATTSLSSSSSSATASSSASASLSATSCSSGTIEEYQKRWTNCTCLV</sequence>
<evidence type="ECO:0000313" key="2">
    <source>
        <dbReference type="EMBL" id="KRK05849.1"/>
    </source>
</evidence>
<dbReference type="EMBL" id="CM000162">
    <property type="protein sequence ID" value="KRK05849.1"/>
    <property type="molecule type" value="Genomic_DNA"/>
</dbReference>
<evidence type="ECO:0000313" key="3">
    <source>
        <dbReference type="Proteomes" id="UP000002282"/>
    </source>
</evidence>
<name>A0A0R1E9J9_DROYA</name>
<keyword evidence="3" id="KW-1185">Reference proteome</keyword>
<dbReference type="AlphaFoldDB" id="A0A0R1E9J9"/>
<feature type="region of interest" description="Disordered" evidence="1">
    <location>
        <begin position="54"/>
        <end position="81"/>
    </location>
</feature>
<evidence type="ECO:0000256" key="1">
    <source>
        <dbReference type="SAM" id="MobiDB-lite"/>
    </source>
</evidence>
<gene>
    <name evidence="2" type="primary">Dyak\GE27950</name>
    <name evidence="2" type="synonym">GE27950</name>
    <name evidence="2" type="ORF">Dyak_GE27950</name>
</gene>
<proteinExistence type="predicted"/>
<organism evidence="2 3">
    <name type="scientific">Drosophila yakuba</name>
    <name type="common">Fruit fly</name>
    <dbReference type="NCBI Taxonomy" id="7245"/>
    <lineage>
        <taxon>Eukaryota</taxon>
        <taxon>Metazoa</taxon>
        <taxon>Ecdysozoa</taxon>
        <taxon>Arthropoda</taxon>
        <taxon>Hexapoda</taxon>
        <taxon>Insecta</taxon>
        <taxon>Pterygota</taxon>
        <taxon>Neoptera</taxon>
        <taxon>Endopterygota</taxon>
        <taxon>Diptera</taxon>
        <taxon>Brachycera</taxon>
        <taxon>Muscomorpha</taxon>
        <taxon>Ephydroidea</taxon>
        <taxon>Drosophilidae</taxon>
        <taxon>Drosophila</taxon>
        <taxon>Sophophora</taxon>
    </lineage>
</organism>
<accession>A0A0R1E9J9</accession>